<feature type="region of interest" description="Disordered" evidence="1">
    <location>
        <begin position="1"/>
        <end position="36"/>
    </location>
</feature>
<sequence length="120" mass="12807">MKFPGALRSTTGRNPQLQKNGTIIRQSPGEDPKISVERKEPIGRAGKVLQASVKGPSVQTPVAHTTRELLRPPPHGPRQLGSVRHGAKPASPPPVRLGVMSQDRSTRHCGILLHPTTGPG</sequence>
<protein>
    <submittedName>
        <fullName evidence="2">Uncharacterized protein</fullName>
    </submittedName>
</protein>
<dbReference type="EMBL" id="JANPWB010000001">
    <property type="protein sequence ID" value="KAJ1216149.1"/>
    <property type="molecule type" value="Genomic_DNA"/>
</dbReference>
<evidence type="ECO:0000313" key="3">
    <source>
        <dbReference type="Proteomes" id="UP001066276"/>
    </source>
</evidence>
<dbReference type="Proteomes" id="UP001066276">
    <property type="component" value="Chromosome 1_1"/>
</dbReference>
<dbReference type="AlphaFoldDB" id="A0AAV7WS68"/>
<reference evidence="2" key="1">
    <citation type="journal article" date="2022" name="bioRxiv">
        <title>Sequencing and chromosome-scale assembly of the giantPleurodeles waltlgenome.</title>
        <authorList>
            <person name="Brown T."/>
            <person name="Elewa A."/>
            <person name="Iarovenko S."/>
            <person name="Subramanian E."/>
            <person name="Araus A.J."/>
            <person name="Petzold A."/>
            <person name="Susuki M."/>
            <person name="Suzuki K.-i.T."/>
            <person name="Hayashi T."/>
            <person name="Toyoda A."/>
            <person name="Oliveira C."/>
            <person name="Osipova E."/>
            <person name="Leigh N.D."/>
            <person name="Simon A."/>
            <person name="Yun M.H."/>
        </authorList>
    </citation>
    <scope>NUCLEOTIDE SEQUENCE</scope>
    <source>
        <strain evidence="2">20211129_DDA</strain>
        <tissue evidence="2">Liver</tissue>
    </source>
</reference>
<gene>
    <name evidence="2" type="ORF">NDU88_003755</name>
</gene>
<accession>A0AAV7WS68</accession>
<comment type="caution">
    <text evidence="2">The sequence shown here is derived from an EMBL/GenBank/DDBJ whole genome shotgun (WGS) entry which is preliminary data.</text>
</comment>
<feature type="region of interest" description="Disordered" evidence="1">
    <location>
        <begin position="52"/>
        <end position="120"/>
    </location>
</feature>
<organism evidence="2 3">
    <name type="scientific">Pleurodeles waltl</name>
    <name type="common">Iberian ribbed newt</name>
    <dbReference type="NCBI Taxonomy" id="8319"/>
    <lineage>
        <taxon>Eukaryota</taxon>
        <taxon>Metazoa</taxon>
        <taxon>Chordata</taxon>
        <taxon>Craniata</taxon>
        <taxon>Vertebrata</taxon>
        <taxon>Euteleostomi</taxon>
        <taxon>Amphibia</taxon>
        <taxon>Batrachia</taxon>
        <taxon>Caudata</taxon>
        <taxon>Salamandroidea</taxon>
        <taxon>Salamandridae</taxon>
        <taxon>Pleurodelinae</taxon>
        <taxon>Pleurodeles</taxon>
    </lineage>
</organism>
<evidence type="ECO:0000256" key="1">
    <source>
        <dbReference type="SAM" id="MobiDB-lite"/>
    </source>
</evidence>
<name>A0AAV7WS68_PLEWA</name>
<proteinExistence type="predicted"/>
<keyword evidence="3" id="KW-1185">Reference proteome</keyword>
<evidence type="ECO:0000313" key="2">
    <source>
        <dbReference type="EMBL" id="KAJ1216149.1"/>
    </source>
</evidence>
<feature type="compositionally biased region" description="Polar residues" evidence="1">
    <location>
        <begin position="8"/>
        <end position="25"/>
    </location>
</feature>